<reference evidence="1" key="1">
    <citation type="journal article" date="2021" name="Genome Biol. Evol.">
        <title>The assembled and annotated genome of the fairy-ring fungus Marasmius oreades.</title>
        <authorList>
            <person name="Hiltunen M."/>
            <person name="Ament-Velasquez S.L."/>
            <person name="Johannesson H."/>
        </authorList>
    </citation>
    <scope>NUCLEOTIDE SEQUENCE</scope>
    <source>
        <strain evidence="1">03SP1</strain>
    </source>
</reference>
<keyword evidence="2" id="KW-1185">Reference proteome</keyword>
<dbReference type="SUPFAM" id="SSF56112">
    <property type="entry name" value="Protein kinase-like (PK-like)"/>
    <property type="match status" value="1"/>
</dbReference>
<dbReference type="OrthoDB" id="3041250at2759"/>
<organism evidence="1 2">
    <name type="scientific">Marasmius oreades</name>
    <name type="common">fairy-ring Marasmius</name>
    <dbReference type="NCBI Taxonomy" id="181124"/>
    <lineage>
        <taxon>Eukaryota</taxon>
        <taxon>Fungi</taxon>
        <taxon>Dikarya</taxon>
        <taxon>Basidiomycota</taxon>
        <taxon>Agaricomycotina</taxon>
        <taxon>Agaricomycetes</taxon>
        <taxon>Agaricomycetidae</taxon>
        <taxon>Agaricales</taxon>
        <taxon>Marasmiineae</taxon>
        <taxon>Marasmiaceae</taxon>
        <taxon>Marasmius</taxon>
    </lineage>
</organism>
<gene>
    <name evidence="1" type="ORF">E1B28_011189</name>
</gene>
<name>A0A9P7RUL8_9AGAR</name>
<evidence type="ECO:0000313" key="2">
    <source>
        <dbReference type="Proteomes" id="UP001049176"/>
    </source>
</evidence>
<dbReference type="RefSeq" id="XP_043005981.1">
    <property type="nucleotide sequence ID" value="XM_043156196.1"/>
</dbReference>
<evidence type="ECO:0008006" key="3">
    <source>
        <dbReference type="Google" id="ProtNLM"/>
    </source>
</evidence>
<dbReference type="AlphaFoldDB" id="A0A9P7RUL8"/>
<dbReference type="KEGG" id="more:E1B28_011189"/>
<proteinExistence type="predicted"/>
<evidence type="ECO:0000313" key="1">
    <source>
        <dbReference type="EMBL" id="KAG7089511.1"/>
    </source>
</evidence>
<dbReference type="InterPro" id="IPR011009">
    <property type="entry name" value="Kinase-like_dom_sf"/>
</dbReference>
<comment type="caution">
    <text evidence="1">The sequence shown here is derived from an EMBL/GenBank/DDBJ whole genome shotgun (WGS) entry which is preliminary data.</text>
</comment>
<dbReference type="GeneID" id="66080264"/>
<accession>A0A9P7RUL8</accession>
<dbReference type="EMBL" id="CM032187">
    <property type="protein sequence ID" value="KAG7089511.1"/>
    <property type="molecule type" value="Genomic_DNA"/>
</dbReference>
<sequence length="628" mass="71224">MLSSFGKNHARVLHRLVGFQHAKIECPIYRPHARSRFPDPLSSNRRPGDLNSLTTVRDVLNTLAVQISASVPQPPHTQLKSSSSRSRQNEIELRPLPDLRLPSNVSNLDINIKLNGIADYQQMADHYLTRNSTGSGFWLSLSFLTSPGFFALLGNYQKQPDDGTEGWVERYLVYSADRVLLLVILEILDVWHKEPNISQTDFQVMMEILQNLSLTSQRFRNCFQPDLRFLYKDETMSSMGAKSTGISTKSYKNPTQNGAKTKDTYLSDLVDGKAKLTDHVQGWMAETHLLVAQVCLNLTLNNSTEYPFQMYNYAVNTTTGLSFFTSVFGFTRIGSAKQDAFYLSENLAKYTADSEELRRSEKTYSPFVHELHRFLLYSLITAKPQVLPPSKREGVVTVSHPNSAPPGFSHQAHIKVSHSVVGLCPRIMRFMSRFTVSSIGGSFKNLDDGFLSCQLSLQLPCPTPRSATCVSIHPQLGLVLKGFYEEEMFKREYKAYTIMENKIPGVPKFYGAFWNTWSEMYWIAVEFVGHTLDQENIGTLNMVDWLQVREIISDLHQANIHHHDLYFNNVARRKDGKLYIIDFGNVDLEFDCTGKGCPDQQWLYSVHPSNSLSETAVEHKPSSMNEVA</sequence>
<dbReference type="Gene3D" id="1.10.510.10">
    <property type="entry name" value="Transferase(Phosphotransferase) domain 1"/>
    <property type="match status" value="1"/>
</dbReference>
<protein>
    <recommendedName>
        <fullName evidence="3">Protein kinase domain-containing protein</fullName>
    </recommendedName>
</protein>
<dbReference type="Proteomes" id="UP001049176">
    <property type="component" value="Chromosome 7"/>
</dbReference>